<dbReference type="OrthoDB" id="753138at2759"/>
<gene>
    <name evidence="3" type="ORF">CEURO_LOCUS18311</name>
    <name evidence="4" type="ORF">CEURO_LOCUS18312</name>
</gene>
<evidence type="ECO:0000313" key="4">
    <source>
        <dbReference type="EMBL" id="CAH9108967.1"/>
    </source>
</evidence>
<dbReference type="PANTHER" id="PTHR33976">
    <property type="entry name" value="OS07G0645000 PROTEIN"/>
    <property type="match status" value="1"/>
</dbReference>
<evidence type="ECO:0000313" key="3">
    <source>
        <dbReference type="EMBL" id="CAH9108966.1"/>
    </source>
</evidence>
<feature type="domain" description="Uncharacterized GPI-anchored protein At5g19230-like" evidence="2">
    <location>
        <begin position="31"/>
        <end position="157"/>
    </location>
</feature>
<dbReference type="EMBL" id="CAMAPE010000052">
    <property type="protein sequence ID" value="CAH9108967.1"/>
    <property type="molecule type" value="Genomic_DNA"/>
</dbReference>
<keyword evidence="1" id="KW-0732">Signal</keyword>
<dbReference type="InterPro" id="IPR059083">
    <property type="entry name" value="At5g19230_dom"/>
</dbReference>
<dbReference type="EMBL" id="CAMAPE010000052">
    <property type="protein sequence ID" value="CAH9108966.1"/>
    <property type="molecule type" value="Genomic_DNA"/>
</dbReference>
<feature type="chain" id="PRO_5040711865" description="Uncharacterized GPI-anchored protein At5g19230-like domain-containing protein" evidence="1">
    <location>
        <begin position="26"/>
        <end position="204"/>
    </location>
</feature>
<evidence type="ECO:0000256" key="1">
    <source>
        <dbReference type="SAM" id="SignalP"/>
    </source>
</evidence>
<name>A0A9P1EJR4_CUSEU</name>
<organism evidence="4 5">
    <name type="scientific">Cuscuta europaea</name>
    <name type="common">European dodder</name>
    <dbReference type="NCBI Taxonomy" id="41803"/>
    <lineage>
        <taxon>Eukaryota</taxon>
        <taxon>Viridiplantae</taxon>
        <taxon>Streptophyta</taxon>
        <taxon>Embryophyta</taxon>
        <taxon>Tracheophyta</taxon>
        <taxon>Spermatophyta</taxon>
        <taxon>Magnoliopsida</taxon>
        <taxon>eudicotyledons</taxon>
        <taxon>Gunneridae</taxon>
        <taxon>Pentapetalae</taxon>
        <taxon>asterids</taxon>
        <taxon>lamiids</taxon>
        <taxon>Solanales</taxon>
        <taxon>Convolvulaceae</taxon>
        <taxon>Cuscuteae</taxon>
        <taxon>Cuscuta</taxon>
        <taxon>Cuscuta subgen. Cuscuta</taxon>
    </lineage>
</organism>
<sequence>MATSLRQVLFISLLLQSIIFIKVRSDDDDEEKSLFQGINSYRATLNLTHLTESENAKCLAEEIADEFKDQLCTNTTGPNTIPGTEPNFHNYPDSLKKCKLNVSTTRDGAILPACVHHLDASLVLSNYTFSSYSANLNDTRFTGMGIGSEKDWIVVVLTTGTPEGNFASDESDDTSSATLVLKKVGLLISHTLAIMTLLVLFTSS</sequence>
<dbReference type="PANTHER" id="PTHR33976:SF8">
    <property type="entry name" value="OS07G0645000 PROTEIN"/>
    <property type="match status" value="1"/>
</dbReference>
<keyword evidence="5" id="KW-1185">Reference proteome</keyword>
<feature type="signal peptide" evidence="1">
    <location>
        <begin position="1"/>
        <end position="25"/>
    </location>
</feature>
<evidence type="ECO:0000313" key="5">
    <source>
        <dbReference type="Proteomes" id="UP001152484"/>
    </source>
</evidence>
<proteinExistence type="predicted"/>
<reference evidence="4" key="1">
    <citation type="submission" date="2022-07" db="EMBL/GenBank/DDBJ databases">
        <authorList>
            <person name="Macas J."/>
            <person name="Novak P."/>
            <person name="Neumann P."/>
        </authorList>
    </citation>
    <scope>NUCLEOTIDE SEQUENCE</scope>
</reference>
<dbReference type="AlphaFoldDB" id="A0A9P1EJR4"/>
<comment type="caution">
    <text evidence="4">The sequence shown here is derived from an EMBL/GenBank/DDBJ whole genome shotgun (WGS) entry which is preliminary data.</text>
</comment>
<protein>
    <recommendedName>
        <fullName evidence="2">Uncharacterized GPI-anchored protein At5g19230-like domain-containing protein</fullName>
    </recommendedName>
</protein>
<dbReference type="Proteomes" id="UP001152484">
    <property type="component" value="Unassembled WGS sequence"/>
</dbReference>
<dbReference type="InterPro" id="IPR045285">
    <property type="entry name" value="At5g19230-like"/>
</dbReference>
<accession>A0A9P1EJR4</accession>
<dbReference type="Pfam" id="PF25884">
    <property type="entry name" value="At5g19230"/>
    <property type="match status" value="1"/>
</dbReference>
<evidence type="ECO:0000259" key="2">
    <source>
        <dbReference type="Pfam" id="PF25884"/>
    </source>
</evidence>